<feature type="signal peptide" evidence="3">
    <location>
        <begin position="1"/>
        <end position="27"/>
    </location>
</feature>
<name>M7TMB8_EUTLA</name>
<proteinExistence type="inferred from homology"/>
<evidence type="ECO:0000256" key="1">
    <source>
        <dbReference type="ARBA" id="ARBA00005964"/>
    </source>
</evidence>
<dbReference type="KEGG" id="ela:UCREL1_1909"/>
<dbReference type="InterPro" id="IPR050309">
    <property type="entry name" value="Type-B_Carboxylest/Lipase"/>
</dbReference>
<keyword evidence="2 3" id="KW-0378">Hydrolase</keyword>
<dbReference type="EC" id="3.1.1.-" evidence="3"/>
<dbReference type="eggNOG" id="KOG4389">
    <property type="taxonomic scope" value="Eukaryota"/>
</dbReference>
<dbReference type="Proteomes" id="UP000012174">
    <property type="component" value="Unassembled WGS sequence"/>
</dbReference>
<evidence type="ECO:0000256" key="3">
    <source>
        <dbReference type="RuleBase" id="RU361235"/>
    </source>
</evidence>
<evidence type="ECO:0000259" key="4">
    <source>
        <dbReference type="Pfam" id="PF00135"/>
    </source>
</evidence>
<dbReference type="Pfam" id="PF00135">
    <property type="entry name" value="COesterase"/>
    <property type="match status" value="1"/>
</dbReference>
<evidence type="ECO:0000313" key="6">
    <source>
        <dbReference type="Proteomes" id="UP000012174"/>
    </source>
</evidence>
<dbReference type="PROSITE" id="PS00941">
    <property type="entry name" value="CARBOXYLESTERASE_B_2"/>
    <property type="match status" value="1"/>
</dbReference>
<dbReference type="InterPro" id="IPR019826">
    <property type="entry name" value="Carboxylesterase_B_AS"/>
</dbReference>
<dbReference type="HOGENOM" id="CLU_006586_10_5_1"/>
<dbReference type="Gene3D" id="3.40.50.1820">
    <property type="entry name" value="alpha/beta hydrolase"/>
    <property type="match status" value="1"/>
</dbReference>
<sequence length="587" mass="63541">MSLPRLLLKVTTLCLRICGWNISSTNATIHARNDLIASSSNISLGVVDLGIRFAAPPTGPLRWQPPQKPALNRSSVESAASYGPICPQSFNAVPGNDFVLGDEDCLFLNVYAPAKAVNLPVLVWIHGGGFIGVGIQYRLGAFGFLSSDEVLRNGVVNAGLLDQKFAFEWIQEHIAKFGGDPSKVAIAGLSAGAGSVMLHTIAYGGSLGTSLFTNSITASPYLPTQYNYNDFLPTQAYYAFATAAGCPPTFAYGNSSQTIFRCLQSQDTLTLQQASHNISTSGTFGSWAFLPVTDGDFIRETPSQALLKRKINGRKHLTSNTAEEGPAYTPQTITTEDGLTAWLLHTFPLLKVEDAQKVLHYYPFTPPAGNSTLPRYPTSGDSGATAVTMSQIASGHQQRANAILGETTFMCPSYWLATAFSSPQTGHHSYKYQYSIPTALHGYDLEAYFGPARRNQGPKLTRALQVSWGNFVRFGDPSIPSSVIANAENGNSGSNTASELERWPEFSSVSPRMAIFNQTGGTPYEFTAVQVRNDGPLTVVADRDMNVTLHSEPGLRNDVRLVDAYTWEGGRGMRCDFWRSIAAMVPE</sequence>
<keyword evidence="6" id="KW-1185">Reference proteome</keyword>
<dbReference type="GO" id="GO:0016787">
    <property type="term" value="F:hydrolase activity"/>
    <property type="evidence" value="ECO:0007669"/>
    <property type="project" value="UniProtKB-KW"/>
</dbReference>
<dbReference type="InterPro" id="IPR019819">
    <property type="entry name" value="Carboxylesterase_B_CS"/>
</dbReference>
<comment type="similarity">
    <text evidence="1 3">Belongs to the type-B carboxylesterase/lipase family.</text>
</comment>
<dbReference type="SUPFAM" id="SSF53474">
    <property type="entry name" value="alpha/beta-Hydrolases"/>
    <property type="match status" value="1"/>
</dbReference>
<dbReference type="PROSITE" id="PS00122">
    <property type="entry name" value="CARBOXYLESTERASE_B_1"/>
    <property type="match status" value="1"/>
</dbReference>
<dbReference type="OMA" id="YGTWAFL"/>
<gene>
    <name evidence="5" type="ORF">UCREL1_1909</name>
</gene>
<protein>
    <recommendedName>
        <fullName evidence="3">Carboxylic ester hydrolase</fullName>
        <ecNumber evidence="3">3.1.1.-</ecNumber>
    </recommendedName>
</protein>
<feature type="chain" id="PRO_5005141233" description="Carboxylic ester hydrolase" evidence="3">
    <location>
        <begin position="28"/>
        <end position="587"/>
    </location>
</feature>
<dbReference type="PANTHER" id="PTHR11559">
    <property type="entry name" value="CARBOXYLESTERASE"/>
    <property type="match status" value="1"/>
</dbReference>
<reference evidence="6" key="1">
    <citation type="journal article" date="2013" name="Genome Announc.">
        <title>Draft genome sequence of the grapevine dieback fungus Eutypa lata UCR-EL1.</title>
        <authorList>
            <person name="Blanco-Ulate B."/>
            <person name="Rolshausen P.E."/>
            <person name="Cantu D."/>
        </authorList>
    </citation>
    <scope>NUCLEOTIDE SEQUENCE [LARGE SCALE GENOMIC DNA]</scope>
    <source>
        <strain evidence="6">UCR-EL1</strain>
    </source>
</reference>
<dbReference type="InterPro" id="IPR029058">
    <property type="entry name" value="AB_hydrolase_fold"/>
</dbReference>
<dbReference type="InterPro" id="IPR002018">
    <property type="entry name" value="CarbesteraseB"/>
</dbReference>
<organism evidence="5 6">
    <name type="scientific">Eutypa lata (strain UCR-EL1)</name>
    <name type="common">Grapevine dieback disease fungus</name>
    <name type="synonym">Eutypa armeniacae</name>
    <dbReference type="NCBI Taxonomy" id="1287681"/>
    <lineage>
        <taxon>Eukaryota</taxon>
        <taxon>Fungi</taxon>
        <taxon>Dikarya</taxon>
        <taxon>Ascomycota</taxon>
        <taxon>Pezizomycotina</taxon>
        <taxon>Sordariomycetes</taxon>
        <taxon>Xylariomycetidae</taxon>
        <taxon>Xylariales</taxon>
        <taxon>Diatrypaceae</taxon>
        <taxon>Eutypa</taxon>
    </lineage>
</organism>
<dbReference type="OrthoDB" id="408631at2759"/>
<accession>M7TMB8</accession>
<dbReference type="AlphaFoldDB" id="M7TMB8"/>
<feature type="domain" description="Carboxylesterase type B" evidence="4">
    <location>
        <begin position="49"/>
        <end position="508"/>
    </location>
</feature>
<evidence type="ECO:0000313" key="5">
    <source>
        <dbReference type="EMBL" id="EMR71056.1"/>
    </source>
</evidence>
<dbReference type="STRING" id="1287681.M7TMB8"/>
<dbReference type="EMBL" id="KB705715">
    <property type="protein sequence ID" value="EMR71056.1"/>
    <property type="molecule type" value="Genomic_DNA"/>
</dbReference>
<evidence type="ECO:0000256" key="2">
    <source>
        <dbReference type="ARBA" id="ARBA00022801"/>
    </source>
</evidence>
<keyword evidence="3" id="KW-0732">Signal</keyword>